<name>A0AAN6ZG13_9PEZI</name>
<keyword evidence="3" id="KW-1185">Reference proteome</keyword>
<evidence type="ECO:0008006" key="4">
    <source>
        <dbReference type="Google" id="ProtNLM"/>
    </source>
</evidence>
<evidence type="ECO:0000256" key="1">
    <source>
        <dbReference type="SAM" id="SignalP"/>
    </source>
</evidence>
<dbReference type="EMBL" id="MU853404">
    <property type="protein sequence ID" value="KAK4136149.1"/>
    <property type="molecule type" value="Genomic_DNA"/>
</dbReference>
<accession>A0AAN6ZG13</accession>
<keyword evidence="1" id="KW-0732">Signal</keyword>
<organism evidence="2 3">
    <name type="scientific">Trichocladium antarcticum</name>
    <dbReference type="NCBI Taxonomy" id="1450529"/>
    <lineage>
        <taxon>Eukaryota</taxon>
        <taxon>Fungi</taxon>
        <taxon>Dikarya</taxon>
        <taxon>Ascomycota</taxon>
        <taxon>Pezizomycotina</taxon>
        <taxon>Sordariomycetes</taxon>
        <taxon>Sordariomycetidae</taxon>
        <taxon>Sordariales</taxon>
        <taxon>Chaetomiaceae</taxon>
        <taxon>Trichocladium</taxon>
    </lineage>
</organism>
<comment type="caution">
    <text evidence="2">The sequence shown here is derived from an EMBL/GenBank/DDBJ whole genome shotgun (WGS) entry which is preliminary data.</text>
</comment>
<protein>
    <recommendedName>
        <fullName evidence="4">Secreted protein</fullName>
    </recommendedName>
</protein>
<evidence type="ECO:0000313" key="3">
    <source>
        <dbReference type="Proteomes" id="UP001304895"/>
    </source>
</evidence>
<dbReference type="AlphaFoldDB" id="A0AAN6ZG13"/>
<feature type="signal peptide" evidence="1">
    <location>
        <begin position="1"/>
        <end position="22"/>
    </location>
</feature>
<proteinExistence type="predicted"/>
<reference evidence="2" key="1">
    <citation type="journal article" date="2023" name="Mol. Phylogenet. Evol.">
        <title>Genome-scale phylogeny and comparative genomics of the fungal order Sordariales.</title>
        <authorList>
            <person name="Hensen N."/>
            <person name="Bonometti L."/>
            <person name="Westerberg I."/>
            <person name="Brannstrom I.O."/>
            <person name="Guillou S."/>
            <person name="Cros-Aarteil S."/>
            <person name="Calhoun S."/>
            <person name="Haridas S."/>
            <person name="Kuo A."/>
            <person name="Mondo S."/>
            <person name="Pangilinan J."/>
            <person name="Riley R."/>
            <person name="LaButti K."/>
            <person name="Andreopoulos B."/>
            <person name="Lipzen A."/>
            <person name="Chen C."/>
            <person name="Yan M."/>
            <person name="Daum C."/>
            <person name="Ng V."/>
            <person name="Clum A."/>
            <person name="Steindorff A."/>
            <person name="Ohm R.A."/>
            <person name="Martin F."/>
            <person name="Silar P."/>
            <person name="Natvig D.O."/>
            <person name="Lalanne C."/>
            <person name="Gautier V."/>
            <person name="Ament-Velasquez S.L."/>
            <person name="Kruys A."/>
            <person name="Hutchinson M.I."/>
            <person name="Powell A.J."/>
            <person name="Barry K."/>
            <person name="Miller A.N."/>
            <person name="Grigoriev I.V."/>
            <person name="Debuchy R."/>
            <person name="Gladieux P."/>
            <person name="Hiltunen Thoren M."/>
            <person name="Johannesson H."/>
        </authorList>
    </citation>
    <scope>NUCLEOTIDE SEQUENCE</scope>
    <source>
        <strain evidence="2">CBS 123565</strain>
    </source>
</reference>
<feature type="chain" id="PRO_5042815753" description="Secreted protein" evidence="1">
    <location>
        <begin position="23"/>
        <end position="79"/>
    </location>
</feature>
<reference evidence="2" key="2">
    <citation type="submission" date="2023-05" db="EMBL/GenBank/DDBJ databases">
        <authorList>
            <consortium name="Lawrence Berkeley National Laboratory"/>
            <person name="Steindorff A."/>
            <person name="Hensen N."/>
            <person name="Bonometti L."/>
            <person name="Westerberg I."/>
            <person name="Brannstrom I.O."/>
            <person name="Guillou S."/>
            <person name="Cros-Aarteil S."/>
            <person name="Calhoun S."/>
            <person name="Haridas S."/>
            <person name="Kuo A."/>
            <person name="Mondo S."/>
            <person name="Pangilinan J."/>
            <person name="Riley R."/>
            <person name="Labutti K."/>
            <person name="Andreopoulos B."/>
            <person name="Lipzen A."/>
            <person name="Chen C."/>
            <person name="Yanf M."/>
            <person name="Daum C."/>
            <person name="Ng V."/>
            <person name="Clum A."/>
            <person name="Ohm R."/>
            <person name="Martin F."/>
            <person name="Silar P."/>
            <person name="Natvig D."/>
            <person name="Lalanne C."/>
            <person name="Gautier V."/>
            <person name="Ament-Velasquez S.L."/>
            <person name="Kruys A."/>
            <person name="Hutchinson M.I."/>
            <person name="Powell A.J."/>
            <person name="Barry K."/>
            <person name="Miller A.N."/>
            <person name="Grigoriev I.V."/>
            <person name="Debuchy R."/>
            <person name="Gladieux P."/>
            <person name="Thoren M.H."/>
            <person name="Johannesson H."/>
        </authorList>
    </citation>
    <scope>NUCLEOTIDE SEQUENCE</scope>
    <source>
        <strain evidence="2">CBS 123565</strain>
    </source>
</reference>
<sequence length="79" mass="9279">MTRATEGWWWLIILWRAGRLVSWDCRALDVVEVRKFGGIGRFWWLFGDGEVWDWRCAGEAVGVQPSQAERLTCCQSWQC</sequence>
<gene>
    <name evidence="2" type="ORF">BT67DRAFT_440285</name>
</gene>
<evidence type="ECO:0000313" key="2">
    <source>
        <dbReference type="EMBL" id="KAK4136149.1"/>
    </source>
</evidence>
<dbReference type="Proteomes" id="UP001304895">
    <property type="component" value="Unassembled WGS sequence"/>
</dbReference>